<comment type="caution">
    <text evidence="2">The sequence shown here is derived from an EMBL/GenBank/DDBJ whole genome shotgun (WGS) entry which is preliminary data.</text>
</comment>
<keyword evidence="3" id="KW-1185">Reference proteome</keyword>
<dbReference type="InParanoid" id="S7XT59"/>
<dbReference type="EMBL" id="ATCN01000406">
    <property type="protein sequence ID" value="EPR79088.1"/>
    <property type="molecule type" value="Genomic_DNA"/>
</dbReference>
<organism evidence="2 3">
    <name type="scientific">Spraguea lophii (strain 42_110)</name>
    <name type="common">Microsporidian parasite</name>
    <dbReference type="NCBI Taxonomy" id="1358809"/>
    <lineage>
        <taxon>Eukaryota</taxon>
        <taxon>Fungi</taxon>
        <taxon>Fungi incertae sedis</taxon>
        <taxon>Microsporidia</taxon>
        <taxon>Spragueidae</taxon>
        <taxon>Spraguea</taxon>
    </lineage>
</organism>
<sequence length="185" mass="22812">MLNEDELEFYGFHPHHLFREIKEALEIYSSPHIDKYFLLFEEFALELFSFKNFKWERKISDRLVDVDVLPLYNLKEEINFLENELFTINKQIKNNQKQIQEYKMLQSEKLDEHLDNIEELKNYIAYTDDIYKNYVTKIIKDNKFSNLLQQKDIKREMHRKERDELNKKGNKENIMNYNYKLKNNK</sequence>
<accession>S7XT59</accession>
<reference evidence="3" key="1">
    <citation type="journal article" date="2013" name="PLoS Genet.">
        <title>The genome of Spraguea lophii and the basis of host-microsporidian interactions.</title>
        <authorList>
            <person name="Campbell S.E."/>
            <person name="Williams T.A."/>
            <person name="Yousuf A."/>
            <person name="Soanes D.M."/>
            <person name="Paszkiewicz K.H."/>
            <person name="Williams B.A.P."/>
        </authorList>
    </citation>
    <scope>NUCLEOTIDE SEQUENCE [LARGE SCALE GENOMIC DNA]</scope>
    <source>
        <strain evidence="3">42_110</strain>
    </source>
</reference>
<keyword evidence="1" id="KW-0175">Coiled coil</keyword>
<evidence type="ECO:0000256" key="1">
    <source>
        <dbReference type="SAM" id="Coils"/>
    </source>
</evidence>
<dbReference type="AlphaFoldDB" id="S7XT59"/>
<dbReference type="VEuPathDB" id="MicrosporidiaDB:SLOPH_892"/>
<proteinExistence type="predicted"/>
<protein>
    <submittedName>
        <fullName evidence="2">Uncharacterized protein</fullName>
    </submittedName>
</protein>
<gene>
    <name evidence="2" type="ORF">SLOPH_892</name>
</gene>
<name>S7XT59_SPRLO</name>
<feature type="coiled-coil region" evidence="1">
    <location>
        <begin position="71"/>
        <end position="108"/>
    </location>
</feature>
<evidence type="ECO:0000313" key="3">
    <source>
        <dbReference type="Proteomes" id="UP000014978"/>
    </source>
</evidence>
<evidence type="ECO:0000313" key="2">
    <source>
        <dbReference type="EMBL" id="EPR79088.1"/>
    </source>
</evidence>
<dbReference type="HOGENOM" id="CLU_1462239_0_0_1"/>
<dbReference type="Proteomes" id="UP000014978">
    <property type="component" value="Unassembled WGS sequence"/>
</dbReference>